<dbReference type="PROSITE" id="PS50104">
    <property type="entry name" value="TIR"/>
    <property type="match status" value="1"/>
</dbReference>
<reference evidence="2" key="2">
    <citation type="submission" date="2023-05" db="EMBL/GenBank/DDBJ databases">
        <authorList>
            <person name="Schelkunov M.I."/>
        </authorList>
    </citation>
    <scope>NUCLEOTIDE SEQUENCE</scope>
    <source>
        <strain evidence="2">Hsosn_3</strain>
        <tissue evidence="2">Leaf</tissue>
    </source>
</reference>
<dbReference type="InterPro" id="IPR052147">
    <property type="entry name" value="PP2-like/Lectin"/>
</dbReference>
<accession>A0AAD8HXI3</accession>
<feature type="domain" description="TIR" evidence="1">
    <location>
        <begin position="1"/>
        <end position="89"/>
    </location>
</feature>
<dbReference type="Proteomes" id="UP001237642">
    <property type="component" value="Unassembled WGS sequence"/>
</dbReference>
<sequence>MESKRKSGGQVVVIPVFYNVDPSDVRHQKGAFETAFQKHQGRYGDEFVKKWRNALTTASNLSGYDLHQDAHGNEGDLVQKVVAYVRQKLQPIIDKMYAVQVPADKLEIDHGNNSRKWNWFVDGNDRIPPWWTSRRLNNDNWGEGTEIAEVKKEYWLHIAGEYEENLLTPGWTYEVHFVVKLKQDLEMERTAKLILDAPNGTSQESRENLMGKPRDQWIEIKVGEFKAQNSGRKVEFSLYASEDDTIRKKGIYVLGAQIVPVFFPRINMYDNGR</sequence>
<dbReference type="Pfam" id="PF14299">
    <property type="entry name" value="PP2"/>
    <property type="match status" value="1"/>
</dbReference>
<keyword evidence="3" id="KW-1185">Reference proteome</keyword>
<gene>
    <name evidence="2" type="ORF">POM88_030754</name>
</gene>
<dbReference type="InterPro" id="IPR035897">
    <property type="entry name" value="Toll_tir_struct_dom_sf"/>
</dbReference>
<dbReference type="EMBL" id="JAUIZM010000007">
    <property type="protein sequence ID" value="KAK1374561.1"/>
    <property type="molecule type" value="Genomic_DNA"/>
</dbReference>
<reference evidence="2" key="1">
    <citation type="submission" date="2023-02" db="EMBL/GenBank/DDBJ databases">
        <title>Genome of toxic invasive species Heracleum sosnowskyi carries increased number of genes despite the absence of recent whole-genome duplications.</title>
        <authorList>
            <person name="Schelkunov M."/>
            <person name="Shtratnikova V."/>
            <person name="Makarenko M."/>
            <person name="Klepikova A."/>
            <person name="Omelchenko D."/>
            <person name="Novikova G."/>
            <person name="Obukhova E."/>
            <person name="Bogdanov V."/>
            <person name="Penin A."/>
            <person name="Logacheva M."/>
        </authorList>
    </citation>
    <scope>NUCLEOTIDE SEQUENCE</scope>
    <source>
        <strain evidence="2">Hsosn_3</strain>
        <tissue evidence="2">Leaf</tissue>
    </source>
</reference>
<dbReference type="PANTHER" id="PTHR48478:SF1">
    <property type="entry name" value="LECTIN-LIKE"/>
    <property type="match status" value="1"/>
</dbReference>
<name>A0AAD8HXI3_9APIA</name>
<evidence type="ECO:0000313" key="2">
    <source>
        <dbReference type="EMBL" id="KAK1374561.1"/>
    </source>
</evidence>
<dbReference type="Gene3D" id="3.40.50.10140">
    <property type="entry name" value="Toll/interleukin-1 receptor homology (TIR) domain"/>
    <property type="match status" value="1"/>
</dbReference>
<dbReference type="SUPFAM" id="SSF52200">
    <property type="entry name" value="Toll/Interleukin receptor TIR domain"/>
    <property type="match status" value="1"/>
</dbReference>
<dbReference type="InterPro" id="IPR000157">
    <property type="entry name" value="TIR_dom"/>
</dbReference>
<dbReference type="GO" id="GO:0030246">
    <property type="term" value="F:carbohydrate binding"/>
    <property type="evidence" value="ECO:0007669"/>
    <property type="project" value="InterPro"/>
</dbReference>
<dbReference type="GO" id="GO:0007165">
    <property type="term" value="P:signal transduction"/>
    <property type="evidence" value="ECO:0007669"/>
    <property type="project" value="InterPro"/>
</dbReference>
<protein>
    <recommendedName>
        <fullName evidence="1">TIR domain-containing protein</fullName>
    </recommendedName>
</protein>
<proteinExistence type="predicted"/>
<evidence type="ECO:0000259" key="1">
    <source>
        <dbReference type="PROSITE" id="PS50104"/>
    </source>
</evidence>
<comment type="caution">
    <text evidence="2">The sequence shown here is derived from an EMBL/GenBank/DDBJ whole genome shotgun (WGS) entry which is preliminary data.</text>
</comment>
<dbReference type="PANTHER" id="PTHR48478">
    <property type="entry name" value="LECTIN-LIKE"/>
    <property type="match status" value="1"/>
</dbReference>
<dbReference type="AlphaFoldDB" id="A0AAD8HXI3"/>
<dbReference type="Pfam" id="PF01582">
    <property type="entry name" value="TIR"/>
    <property type="match status" value="1"/>
</dbReference>
<organism evidence="2 3">
    <name type="scientific">Heracleum sosnowskyi</name>
    <dbReference type="NCBI Taxonomy" id="360622"/>
    <lineage>
        <taxon>Eukaryota</taxon>
        <taxon>Viridiplantae</taxon>
        <taxon>Streptophyta</taxon>
        <taxon>Embryophyta</taxon>
        <taxon>Tracheophyta</taxon>
        <taxon>Spermatophyta</taxon>
        <taxon>Magnoliopsida</taxon>
        <taxon>eudicotyledons</taxon>
        <taxon>Gunneridae</taxon>
        <taxon>Pentapetalae</taxon>
        <taxon>asterids</taxon>
        <taxon>campanulids</taxon>
        <taxon>Apiales</taxon>
        <taxon>Apiaceae</taxon>
        <taxon>Apioideae</taxon>
        <taxon>apioid superclade</taxon>
        <taxon>Tordylieae</taxon>
        <taxon>Tordyliinae</taxon>
        <taxon>Heracleum</taxon>
    </lineage>
</organism>
<dbReference type="InterPro" id="IPR025886">
    <property type="entry name" value="PP2-like"/>
</dbReference>
<evidence type="ECO:0000313" key="3">
    <source>
        <dbReference type="Proteomes" id="UP001237642"/>
    </source>
</evidence>